<sequence length="322" mass="33982">MIEFGFAPGDVARVRFAFSPLWEAVRSLRVLADPSGHALHLPWVRTVAPKLRGLDLAPLRALIPPTGYIPDFLTPPPGSPLPDFAAELATVAATPPATVAEEIGELEPVRGARAARAALAADPAATLDRVTGLLERYWEIALAPSWERVRDLLEGDVLRRTQALGVRGAEGVFADLHPGVAWRDGVLTVDREWDYRVPLLGRGLLLVPSAFVWPQVSVMIPPYQPMLSYPPVGVGTLWETAPAAPPDALAALIGRGRAAVLAAVATPAATTDIARRLGVTPGAVSQHLGVLRACGLVTGHRLGRRVLYARTAAGDALAAAGG</sequence>
<accession>A0A6I4W6G1</accession>
<dbReference type="InterPro" id="IPR036390">
    <property type="entry name" value="WH_DNA-bd_sf"/>
</dbReference>
<dbReference type="Proteomes" id="UP000431901">
    <property type="component" value="Unassembled WGS sequence"/>
</dbReference>
<name>A0A6I4W6G1_9ACTN</name>
<dbReference type="GO" id="GO:0003677">
    <property type="term" value="F:DNA binding"/>
    <property type="evidence" value="ECO:0007669"/>
    <property type="project" value="UniProtKB-KW"/>
</dbReference>
<gene>
    <name evidence="5" type="ORF">GQ466_07395</name>
</gene>
<keyword evidence="2" id="KW-0238">DNA-binding</keyword>
<keyword evidence="6" id="KW-1185">Reference proteome</keyword>
<keyword evidence="3" id="KW-0804">Transcription</keyword>
<evidence type="ECO:0000313" key="6">
    <source>
        <dbReference type="Proteomes" id="UP000431901"/>
    </source>
</evidence>
<dbReference type="CDD" id="cd00090">
    <property type="entry name" value="HTH_ARSR"/>
    <property type="match status" value="1"/>
</dbReference>
<dbReference type="SUPFAM" id="SSF46785">
    <property type="entry name" value="Winged helix' DNA-binding domain"/>
    <property type="match status" value="1"/>
</dbReference>
<evidence type="ECO:0000313" key="5">
    <source>
        <dbReference type="EMBL" id="MXQ63855.1"/>
    </source>
</evidence>
<organism evidence="5 6">
    <name type="scientific">Actinomadura rayongensis</name>
    <dbReference type="NCBI Taxonomy" id="1429076"/>
    <lineage>
        <taxon>Bacteria</taxon>
        <taxon>Bacillati</taxon>
        <taxon>Actinomycetota</taxon>
        <taxon>Actinomycetes</taxon>
        <taxon>Streptosporangiales</taxon>
        <taxon>Thermomonosporaceae</taxon>
        <taxon>Actinomadura</taxon>
    </lineage>
</organism>
<dbReference type="Pfam" id="PF01022">
    <property type="entry name" value="HTH_5"/>
    <property type="match status" value="1"/>
</dbReference>
<dbReference type="PANTHER" id="PTHR43132">
    <property type="entry name" value="ARSENICAL RESISTANCE OPERON REPRESSOR ARSR-RELATED"/>
    <property type="match status" value="1"/>
</dbReference>
<dbReference type="AlphaFoldDB" id="A0A6I4W6G1"/>
<protein>
    <submittedName>
        <fullName evidence="5">Helix-turn-helix domain-containing protein</fullName>
    </submittedName>
</protein>
<reference evidence="5 6" key="1">
    <citation type="submission" date="2019-12" db="EMBL/GenBank/DDBJ databases">
        <title>Nocardia macrotermitis sp. nov. and Nocardia aurantia sp. nov., isolated from the gut of the fungus growing-termite Macrotermes natalensis.</title>
        <authorList>
            <person name="Christine B."/>
            <person name="Rene B."/>
        </authorList>
    </citation>
    <scope>NUCLEOTIDE SEQUENCE [LARGE SCALE GENOMIC DNA]</scope>
    <source>
        <strain evidence="5 6">DSM 102126</strain>
    </source>
</reference>
<dbReference type="OrthoDB" id="3460651at2"/>
<dbReference type="Gene3D" id="1.10.10.10">
    <property type="entry name" value="Winged helix-like DNA-binding domain superfamily/Winged helix DNA-binding domain"/>
    <property type="match status" value="1"/>
</dbReference>
<dbReference type="GO" id="GO:0003700">
    <property type="term" value="F:DNA-binding transcription factor activity"/>
    <property type="evidence" value="ECO:0007669"/>
    <property type="project" value="InterPro"/>
</dbReference>
<dbReference type="InterPro" id="IPR045981">
    <property type="entry name" value="DUF5937"/>
</dbReference>
<dbReference type="InterPro" id="IPR001845">
    <property type="entry name" value="HTH_ArsR_DNA-bd_dom"/>
</dbReference>
<dbReference type="InterPro" id="IPR051011">
    <property type="entry name" value="Metal_resp_trans_reg"/>
</dbReference>
<dbReference type="InterPro" id="IPR011991">
    <property type="entry name" value="ArsR-like_HTH"/>
</dbReference>
<dbReference type="RefSeq" id="WP_161101951.1">
    <property type="nucleotide sequence ID" value="NZ_JBHLYI010000005.1"/>
</dbReference>
<evidence type="ECO:0000259" key="4">
    <source>
        <dbReference type="SMART" id="SM00418"/>
    </source>
</evidence>
<dbReference type="Pfam" id="PF19361">
    <property type="entry name" value="DUF5937"/>
    <property type="match status" value="1"/>
</dbReference>
<dbReference type="InterPro" id="IPR036388">
    <property type="entry name" value="WH-like_DNA-bd_sf"/>
</dbReference>
<evidence type="ECO:0000256" key="3">
    <source>
        <dbReference type="ARBA" id="ARBA00023163"/>
    </source>
</evidence>
<dbReference type="SMART" id="SM00418">
    <property type="entry name" value="HTH_ARSR"/>
    <property type="match status" value="1"/>
</dbReference>
<dbReference type="PANTHER" id="PTHR43132:SF6">
    <property type="entry name" value="HTH-TYPE TRANSCRIPTIONAL REPRESSOR CZRA"/>
    <property type="match status" value="1"/>
</dbReference>
<evidence type="ECO:0000256" key="2">
    <source>
        <dbReference type="ARBA" id="ARBA00023125"/>
    </source>
</evidence>
<evidence type="ECO:0000256" key="1">
    <source>
        <dbReference type="ARBA" id="ARBA00023015"/>
    </source>
</evidence>
<dbReference type="EMBL" id="WUTW01000001">
    <property type="protein sequence ID" value="MXQ63855.1"/>
    <property type="molecule type" value="Genomic_DNA"/>
</dbReference>
<proteinExistence type="predicted"/>
<keyword evidence="1" id="KW-0805">Transcription regulation</keyword>
<feature type="domain" description="HTH arsR-type" evidence="4">
    <location>
        <begin position="247"/>
        <end position="322"/>
    </location>
</feature>
<comment type="caution">
    <text evidence="5">The sequence shown here is derived from an EMBL/GenBank/DDBJ whole genome shotgun (WGS) entry which is preliminary data.</text>
</comment>